<dbReference type="KEGG" id="dar:Daro_1250"/>
<proteinExistence type="predicted"/>
<accession>Q47GM6</accession>
<dbReference type="NCBIfam" id="TIGR04331">
    <property type="entry name" value="o_ant_LIC12162"/>
    <property type="match status" value="1"/>
</dbReference>
<dbReference type="InterPro" id="IPR027603">
    <property type="entry name" value="LIC12162"/>
</dbReference>
<dbReference type="HOGENOM" id="CLU_449608_0_0_4"/>
<reference evidence="1" key="1">
    <citation type="submission" date="2005-08" db="EMBL/GenBank/DDBJ databases">
        <title>Complete sequence of Dechloromonas aromatica RCB.</title>
        <authorList>
            <person name="Salinero K.K."/>
            <person name="Copeland A."/>
            <person name="Lucas S."/>
            <person name="Lapidus A."/>
            <person name="Barry K."/>
            <person name="Detter J.C."/>
            <person name="Glavina T."/>
            <person name="Hammon N."/>
            <person name="Israni S."/>
            <person name="Pitluck S."/>
            <person name="Di Bartolo G."/>
            <person name="Trong S."/>
            <person name="Schmutz J."/>
            <person name="Larimer F."/>
            <person name="Land M."/>
            <person name="Ivanova N."/>
            <person name="Richardson P."/>
        </authorList>
    </citation>
    <scope>NUCLEOTIDE SEQUENCE</scope>
    <source>
        <strain evidence="1">RCB</strain>
    </source>
</reference>
<gene>
    <name evidence="1" type="ordered locus">Daro_1250</name>
</gene>
<name>Q47GM6_DECAR</name>
<sequence>MSSDSSLHLVLAPVNEFVGNEEQLSLASWCRSHPSLTSAGVLPSPYLDLEDEIAAGKQAQQLYRTMLPPLADRLNALLSVAYELREWQVLAGPWLQMFINSSLDRYLRLKLAWNSIPGLQCAVLDERSCRPMGNTIDAAYALSTDRYNLQLMSELLRVMGKRLPEKSLPLPGKTPDVQPAPIKQRVLYLASRVLVRTVAAATDIVLLRDSYLPRRLEMKLATNSRGRILPWISPFKPLTVSAPDAALRQGLDNMPGPDDEVGRLITRLLPQELPVCLLEDFHRYRRAAEKEYPESVAALCSANAWHYDETFKHAAVGYLRKGAKLLAIQHGGNYGAQALMLAEDHETAIADDFFSWGWTREGTRAMVHPMPAGKLIGRHPQKADNAGQELLWVTTSASRYLVQYPYLPEHFERYLKWQSRFLYALAPEWKTRLRLRPHYEDNGWQLVQRLKAQEPGLQLEDWERPFPQSLAQCRLYICDHLSTTFLEALSARKPTLLFWDEKSNLLRPEAQPYYQRLRDAGILFHNPEAAAQAVQRAAHDVEAWWSKPERVAAVDSFCARYARSEQDALTVWREELDRACARRRVAG</sequence>
<evidence type="ECO:0008006" key="2">
    <source>
        <dbReference type="Google" id="ProtNLM"/>
    </source>
</evidence>
<dbReference type="STRING" id="159087.Daro_1250"/>
<dbReference type="EMBL" id="CP000089">
    <property type="protein sequence ID" value="AAZ46005.1"/>
    <property type="molecule type" value="Genomic_DNA"/>
</dbReference>
<dbReference type="AlphaFoldDB" id="Q47GM6"/>
<evidence type="ECO:0000313" key="1">
    <source>
        <dbReference type="EMBL" id="AAZ46005.1"/>
    </source>
</evidence>
<dbReference type="eggNOG" id="ENOG502ZBGY">
    <property type="taxonomic scope" value="Bacteria"/>
</dbReference>
<protein>
    <recommendedName>
        <fullName evidence="2">Transferase</fullName>
    </recommendedName>
</protein>
<organism evidence="1">
    <name type="scientific">Dechloromonas aromatica (strain RCB)</name>
    <dbReference type="NCBI Taxonomy" id="159087"/>
    <lineage>
        <taxon>Bacteria</taxon>
        <taxon>Pseudomonadati</taxon>
        <taxon>Pseudomonadota</taxon>
        <taxon>Betaproteobacteria</taxon>
        <taxon>Rhodocyclales</taxon>
        <taxon>Azonexaceae</taxon>
        <taxon>Dechloromonas</taxon>
    </lineage>
</organism>
<dbReference type="OrthoDB" id="329802at2"/>